<dbReference type="InterPro" id="IPR027417">
    <property type="entry name" value="P-loop_NTPase"/>
</dbReference>
<reference evidence="7" key="1">
    <citation type="submission" date="2016-06" db="EMBL/GenBank/DDBJ databases">
        <authorList>
            <person name="Varghese N."/>
            <person name="Submissions Spin"/>
        </authorList>
    </citation>
    <scope>NUCLEOTIDE SEQUENCE [LARGE SCALE GENOMIC DNA]</scope>
    <source>
        <strain evidence="7">DSM 44100</strain>
    </source>
</reference>
<dbReference type="Proteomes" id="UP000198797">
    <property type="component" value="Unassembled WGS sequence"/>
</dbReference>
<evidence type="ECO:0000256" key="4">
    <source>
        <dbReference type="SAM" id="MobiDB-lite"/>
    </source>
</evidence>
<dbReference type="GO" id="GO:0003677">
    <property type="term" value="F:DNA binding"/>
    <property type="evidence" value="ECO:0007669"/>
    <property type="project" value="InterPro"/>
</dbReference>
<name>A0A1C4U5Q2_9ACTN</name>
<dbReference type="STRING" id="121616.GA0070216_101271"/>
<dbReference type="PROSITE" id="PS50901">
    <property type="entry name" value="FTSK"/>
    <property type="match status" value="1"/>
</dbReference>
<feature type="domain" description="FtsK" evidence="5">
    <location>
        <begin position="409"/>
        <end position="610"/>
    </location>
</feature>
<proteinExistence type="predicted"/>
<sequence>MGRLASAYGQAVAAHRQARQRWTAARALLDRLAGEPVPERTADLVARLARLADALAAPPPGGSDRVGPSGPPTGPVGASPGGPPPGYVAVSPGAGPARATRTVAPVDGPAPVRIGEASTADGRFPLLLPLGAGRHLAVDRDARDPRVAVLLRVLVLRLLTTAAPGSVRVVGIDPAAWGATFIPLRPLRDAGVLGGVATTEAEIGALLDAAEAHARAAQHADPARSAAGQPGVASYGVGQPGAVSGVAASGGVGQAGVASGGGQVGAGEAELLLVVAASAPGPRELARLAALTHAGPTAGVCVLFAGRAVTTPGQAPPALGGTTEIRLDERYARIGDPPGQPFSDDGTGLAVPVLLDGDPPAPAVQALADRLGAQVRRDTALHLADLLPERRWTESARAGLRTVVGRSGRTPVTLAFDDATPHWLVGGRTGAGKTVFLLDVLYGLAARYSPAELQLWLLDFKEGVSFTEFVPTDRDPSFLPHARAVGVESDREYGLAVLRELRRELGRRAGLFKRHGVTKLADLPDTEPVPRTVAVIDEFHVLFAGNDRLAREAVDLLEELARKGRSYGVHLVLASQSTSGVEALYGRAESLFGQFALRVALPGGEPVLGPRGVVGGATRIGTAVVNTAAGAAGADILLRFPDAHADARQLARLRYELWDARPDGTAPPAVFRGYATAHLEDEPTPSAATTRRPAVLVGRTVDVAGSTARCDLDASPGRHLAVVGTSATGGHVLRAAALSLAGQHRPGEAEFVLAPLVAAADELADDTAAGLKAAGHPVTQVDAAGLRARIGELAAGPGERSRTYLVVFGVDAAGAVLAAADPDTYRSGHDDLRALLRAGPGRGVHLLGWWRGLRRLADDLGGSQNRDDVACLVALNVPADDLGLYLGVTDLAWTPRPDRALLVDRHAQRTALIVPFVRPGHHPEEER</sequence>
<feature type="region of interest" description="Disordered" evidence="4">
    <location>
        <begin position="55"/>
        <end position="104"/>
    </location>
</feature>
<evidence type="ECO:0000259" key="5">
    <source>
        <dbReference type="PROSITE" id="PS50901"/>
    </source>
</evidence>
<dbReference type="PANTHER" id="PTHR22683:SF41">
    <property type="entry name" value="DNA TRANSLOCASE FTSK"/>
    <property type="match status" value="1"/>
</dbReference>
<dbReference type="GO" id="GO:0005524">
    <property type="term" value="F:ATP binding"/>
    <property type="evidence" value="ECO:0007669"/>
    <property type="project" value="UniProtKB-UniRule"/>
</dbReference>
<dbReference type="RefSeq" id="WP_245722243.1">
    <property type="nucleotide sequence ID" value="NZ_FMCU01000001.1"/>
</dbReference>
<feature type="compositionally biased region" description="Low complexity" evidence="4">
    <location>
        <begin position="87"/>
        <end position="97"/>
    </location>
</feature>
<evidence type="ECO:0000256" key="3">
    <source>
        <dbReference type="PROSITE-ProRule" id="PRU00289"/>
    </source>
</evidence>
<evidence type="ECO:0000313" key="6">
    <source>
        <dbReference type="EMBL" id="SCE66994.1"/>
    </source>
</evidence>
<dbReference type="InterPro" id="IPR002543">
    <property type="entry name" value="FtsK_dom"/>
</dbReference>
<dbReference type="CDD" id="cd01127">
    <property type="entry name" value="TrwB_TraG_TraD_VirD4"/>
    <property type="match status" value="1"/>
</dbReference>
<dbReference type="Gene3D" id="3.40.50.300">
    <property type="entry name" value="P-loop containing nucleotide triphosphate hydrolases"/>
    <property type="match status" value="3"/>
</dbReference>
<keyword evidence="1 3" id="KW-0547">Nucleotide-binding</keyword>
<dbReference type="InterPro" id="IPR050206">
    <property type="entry name" value="FtsK/SpoIIIE/SftA"/>
</dbReference>
<gene>
    <name evidence="6" type="ORF">GA0070216_101271</name>
</gene>
<dbReference type="EMBL" id="FMCU01000001">
    <property type="protein sequence ID" value="SCE66994.1"/>
    <property type="molecule type" value="Genomic_DNA"/>
</dbReference>
<evidence type="ECO:0000256" key="1">
    <source>
        <dbReference type="ARBA" id="ARBA00022741"/>
    </source>
</evidence>
<dbReference type="SUPFAM" id="SSF52540">
    <property type="entry name" value="P-loop containing nucleoside triphosphate hydrolases"/>
    <property type="match status" value="1"/>
</dbReference>
<protein>
    <submittedName>
        <fullName evidence="6">FtsK/SpoIIIE family protein</fullName>
    </submittedName>
</protein>
<dbReference type="Pfam" id="PF01580">
    <property type="entry name" value="FtsK_SpoIIIE"/>
    <property type="match status" value="1"/>
</dbReference>
<keyword evidence="7" id="KW-1185">Reference proteome</keyword>
<evidence type="ECO:0000313" key="7">
    <source>
        <dbReference type="Proteomes" id="UP000198797"/>
    </source>
</evidence>
<feature type="binding site" evidence="3">
    <location>
        <begin position="427"/>
        <end position="434"/>
    </location>
    <ligand>
        <name>ATP</name>
        <dbReference type="ChEBI" id="CHEBI:30616"/>
    </ligand>
</feature>
<accession>A0A1C4U5Q2</accession>
<evidence type="ECO:0000256" key="2">
    <source>
        <dbReference type="ARBA" id="ARBA00022840"/>
    </source>
</evidence>
<organism evidence="6 7">
    <name type="scientific">Micromonospora matsumotoense</name>
    <dbReference type="NCBI Taxonomy" id="121616"/>
    <lineage>
        <taxon>Bacteria</taxon>
        <taxon>Bacillati</taxon>
        <taxon>Actinomycetota</taxon>
        <taxon>Actinomycetes</taxon>
        <taxon>Micromonosporales</taxon>
        <taxon>Micromonosporaceae</taxon>
        <taxon>Micromonospora</taxon>
    </lineage>
</organism>
<dbReference type="PANTHER" id="PTHR22683">
    <property type="entry name" value="SPORULATION PROTEIN RELATED"/>
    <property type="match status" value="1"/>
</dbReference>
<keyword evidence="2 3" id="KW-0067">ATP-binding</keyword>
<dbReference type="AlphaFoldDB" id="A0A1C4U5Q2"/>